<dbReference type="RefSeq" id="WP_238278121.1">
    <property type="nucleotide sequence ID" value="NZ_BPQL01000029.1"/>
</dbReference>
<dbReference type="Pfam" id="PF05050">
    <property type="entry name" value="Methyltransf_21"/>
    <property type="match status" value="1"/>
</dbReference>
<evidence type="ECO:0000313" key="3">
    <source>
        <dbReference type="Proteomes" id="UP001549145"/>
    </source>
</evidence>
<dbReference type="PANTHER" id="PTHR36973:SF4">
    <property type="entry name" value="NODULATION PROTEIN"/>
    <property type="match status" value="1"/>
</dbReference>
<reference evidence="2 3" key="1">
    <citation type="submission" date="2024-06" db="EMBL/GenBank/DDBJ databases">
        <title>Genomic Encyclopedia of Type Strains, Phase IV (KMG-IV): sequencing the most valuable type-strain genomes for metagenomic binning, comparative biology and taxonomic classification.</title>
        <authorList>
            <person name="Goeker M."/>
        </authorList>
    </citation>
    <scope>NUCLEOTIDE SEQUENCE [LARGE SCALE GENOMIC DNA]</scope>
    <source>
        <strain evidence="2 3">DSM 21331</strain>
    </source>
</reference>
<keyword evidence="2" id="KW-0808">Transferase</keyword>
<keyword evidence="2" id="KW-0489">Methyltransferase</keyword>
<dbReference type="InterPro" id="IPR029063">
    <property type="entry name" value="SAM-dependent_MTases_sf"/>
</dbReference>
<proteinExistence type="predicted"/>
<dbReference type="EMBL" id="JBEPMM010000004">
    <property type="protein sequence ID" value="MET3692380.1"/>
    <property type="molecule type" value="Genomic_DNA"/>
</dbReference>
<evidence type="ECO:0000259" key="1">
    <source>
        <dbReference type="Pfam" id="PF05050"/>
    </source>
</evidence>
<dbReference type="GO" id="GO:0008168">
    <property type="term" value="F:methyltransferase activity"/>
    <property type="evidence" value="ECO:0007669"/>
    <property type="project" value="UniProtKB-KW"/>
</dbReference>
<gene>
    <name evidence="2" type="ORF">ABID43_001916</name>
</gene>
<dbReference type="Proteomes" id="UP001549145">
    <property type="component" value="Unassembled WGS sequence"/>
</dbReference>
<feature type="domain" description="Methyltransferase FkbM" evidence="1">
    <location>
        <begin position="62"/>
        <end position="225"/>
    </location>
</feature>
<protein>
    <submittedName>
        <fullName evidence="2">FkbM family methyltransferase</fullName>
    </submittedName>
</protein>
<dbReference type="PANTHER" id="PTHR36973">
    <property type="entry name" value="SLL1456 PROTEIN-RELATED"/>
    <property type="match status" value="1"/>
</dbReference>
<dbReference type="Gene3D" id="3.40.50.150">
    <property type="entry name" value="Vaccinia Virus protein VP39"/>
    <property type="match status" value="1"/>
</dbReference>
<sequence>MGALKYMLRLVSQNLGPVSLALHQAANLYTKSYTNVNHDMRTNGEFYLLDKLARFDVKTIFDVGANKGEYTNACLTKFLKARVHAFEIVPETHAKFISNVRSDRVIINNFGLADRSGTIEINYNPKKDGLSSLIEGTDINKGHWTTRRVEIRCGDEYCRANDIKSIDFLKMDVEGAENLVLLGFFEMLRGNKVSIIQFEFGMINIYSKFLLIDFWKILEGHGFRLGPVMPKGVDFMGYNPRNENFQGPPNYVAVHSSRPDLIDAVRLK</sequence>
<accession>A0ABV2L3H3</accession>
<dbReference type="InterPro" id="IPR006342">
    <property type="entry name" value="FkbM_mtfrase"/>
</dbReference>
<dbReference type="InterPro" id="IPR053188">
    <property type="entry name" value="FkbM_Methyltransferase"/>
</dbReference>
<dbReference type="SUPFAM" id="SSF53335">
    <property type="entry name" value="S-adenosyl-L-methionine-dependent methyltransferases"/>
    <property type="match status" value="1"/>
</dbReference>
<dbReference type="NCBIfam" id="TIGR01444">
    <property type="entry name" value="fkbM_fam"/>
    <property type="match status" value="1"/>
</dbReference>
<name>A0ABV2L3H3_9HYPH</name>
<evidence type="ECO:0000313" key="2">
    <source>
        <dbReference type="EMBL" id="MET3692380.1"/>
    </source>
</evidence>
<dbReference type="GO" id="GO:0032259">
    <property type="term" value="P:methylation"/>
    <property type="evidence" value="ECO:0007669"/>
    <property type="project" value="UniProtKB-KW"/>
</dbReference>
<keyword evidence="3" id="KW-1185">Reference proteome</keyword>
<comment type="caution">
    <text evidence="2">The sequence shown here is derived from an EMBL/GenBank/DDBJ whole genome shotgun (WGS) entry which is preliminary data.</text>
</comment>
<organism evidence="2 3">
    <name type="scientific">Methylobacterium goesingense</name>
    <dbReference type="NCBI Taxonomy" id="243690"/>
    <lineage>
        <taxon>Bacteria</taxon>
        <taxon>Pseudomonadati</taxon>
        <taxon>Pseudomonadota</taxon>
        <taxon>Alphaproteobacteria</taxon>
        <taxon>Hyphomicrobiales</taxon>
        <taxon>Methylobacteriaceae</taxon>
        <taxon>Methylobacterium</taxon>
    </lineage>
</organism>